<keyword evidence="1" id="KW-1133">Transmembrane helix</keyword>
<protein>
    <recommendedName>
        <fullName evidence="2">Ice-binding protein C-terminal domain-containing protein</fullName>
    </recommendedName>
</protein>
<feature type="transmembrane region" description="Helical" evidence="1">
    <location>
        <begin position="56"/>
        <end position="73"/>
    </location>
</feature>
<comment type="caution">
    <text evidence="3">The sequence shown here is derived from an EMBL/GenBank/DDBJ whole genome shotgun (WGS) entry which is preliminary data.</text>
</comment>
<keyword evidence="1" id="KW-0812">Transmembrane</keyword>
<dbReference type="NCBIfam" id="TIGR02595">
    <property type="entry name" value="PEP_CTERM"/>
    <property type="match status" value="1"/>
</dbReference>
<evidence type="ECO:0000256" key="1">
    <source>
        <dbReference type="SAM" id="Phobius"/>
    </source>
</evidence>
<dbReference type="Proteomes" id="UP000239936">
    <property type="component" value="Unassembled WGS sequence"/>
</dbReference>
<keyword evidence="1" id="KW-0472">Membrane</keyword>
<evidence type="ECO:0000259" key="2">
    <source>
        <dbReference type="Pfam" id="PF07589"/>
    </source>
</evidence>
<dbReference type="AlphaFoldDB" id="A0A2S7XSW1"/>
<dbReference type="Pfam" id="PF07589">
    <property type="entry name" value="PEP-CTERM"/>
    <property type="match status" value="1"/>
</dbReference>
<feature type="transmembrane region" description="Helical" evidence="1">
    <location>
        <begin position="29"/>
        <end position="50"/>
    </location>
</feature>
<name>A0A2S7XSW1_9GAMM</name>
<reference evidence="3 4" key="1">
    <citation type="submission" date="2018-01" db="EMBL/GenBank/DDBJ databases">
        <title>The complete genome sequence of Chromatium okenii LaCa, a purple sulfur bacterium with a turbulent life.</title>
        <authorList>
            <person name="Luedin S.M."/>
            <person name="Liechti N."/>
            <person name="Storelli N."/>
            <person name="Danza F."/>
            <person name="Wittwer M."/>
            <person name="Pothier J.F."/>
            <person name="Tonolla M.A."/>
        </authorList>
    </citation>
    <scope>NUCLEOTIDE SEQUENCE [LARGE SCALE GENOMIC DNA]</scope>
    <source>
        <strain evidence="3 4">LaCa</strain>
    </source>
</reference>
<proteinExistence type="predicted"/>
<keyword evidence="4" id="KW-1185">Reference proteome</keyword>
<evidence type="ECO:0000313" key="4">
    <source>
        <dbReference type="Proteomes" id="UP000239936"/>
    </source>
</evidence>
<evidence type="ECO:0000313" key="3">
    <source>
        <dbReference type="EMBL" id="PQJ96481.1"/>
    </source>
</evidence>
<dbReference type="InterPro" id="IPR013424">
    <property type="entry name" value="Ice-binding_C"/>
</dbReference>
<sequence length="75" mass="8218">MELRIEQFDSVVLLNHLLHTIKVNPMRQFISLMLLAVVTAPVFAGLPTASVPEPESLALLAIGSLALLISRRVNK</sequence>
<dbReference type="EMBL" id="PPGH01000034">
    <property type="protein sequence ID" value="PQJ96481.1"/>
    <property type="molecule type" value="Genomic_DNA"/>
</dbReference>
<organism evidence="3 4">
    <name type="scientific">Chromatium okenii</name>
    <dbReference type="NCBI Taxonomy" id="61644"/>
    <lineage>
        <taxon>Bacteria</taxon>
        <taxon>Pseudomonadati</taxon>
        <taxon>Pseudomonadota</taxon>
        <taxon>Gammaproteobacteria</taxon>
        <taxon>Chromatiales</taxon>
        <taxon>Chromatiaceae</taxon>
        <taxon>Chromatium</taxon>
    </lineage>
</organism>
<gene>
    <name evidence="3" type="ORF">CXB77_06425</name>
</gene>
<accession>A0A2S7XSW1</accession>
<feature type="domain" description="Ice-binding protein C-terminal" evidence="2">
    <location>
        <begin position="50"/>
        <end position="72"/>
    </location>
</feature>